<dbReference type="InterPro" id="IPR025309">
    <property type="entry name" value="KTSC_dom"/>
</dbReference>
<dbReference type="RefSeq" id="WP_276306716.1">
    <property type="nucleotide sequence ID" value="NZ_CP119993.1"/>
</dbReference>
<dbReference type="Pfam" id="PF13619">
    <property type="entry name" value="KTSC"/>
    <property type="match status" value="1"/>
</dbReference>
<protein>
    <submittedName>
        <fullName evidence="2">KTSC domain-containing protein</fullName>
    </submittedName>
</protein>
<organism evidence="2 3">
    <name type="scientific">Halomarina halobia</name>
    <dbReference type="NCBI Taxonomy" id="3033386"/>
    <lineage>
        <taxon>Archaea</taxon>
        <taxon>Methanobacteriati</taxon>
        <taxon>Methanobacteriota</taxon>
        <taxon>Stenosarchaea group</taxon>
        <taxon>Halobacteria</taxon>
        <taxon>Halobacteriales</taxon>
        <taxon>Natronomonadaceae</taxon>
        <taxon>Halomarina</taxon>
    </lineage>
</organism>
<proteinExistence type="predicted"/>
<feature type="domain" description="KTSC" evidence="1">
    <location>
        <begin position="52"/>
        <end position="109"/>
    </location>
</feature>
<dbReference type="EMBL" id="JBHTBF010000003">
    <property type="protein sequence ID" value="MFC7318440.1"/>
    <property type="molecule type" value="Genomic_DNA"/>
</dbReference>
<reference evidence="2 3" key="1">
    <citation type="journal article" date="2019" name="Int. J. Syst. Evol. Microbiol.">
        <title>The Global Catalogue of Microorganisms (GCM) 10K type strain sequencing project: providing services to taxonomists for standard genome sequencing and annotation.</title>
        <authorList>
            <consortium name="The Broad Institute Genomics Platform"/>
            <consortium name="The Broad Institute Genome Sequencing Center for Infectious Disease"/>
            <person name="Wu L."/>
            <person name="Ma J."/>
        </authorList>
    </citation>
    <scope>NUCLEOTIDE SEQUENCE [LARGE SCALE GENOMIC DNA]</scope>
    <source>
        <strain evidence="2 3">PSR21</strain>
    </source>
</reference>
<evidence type="ECO:0000313" key="2">
    <source>
        <dbReference type="EMBL" id="MFC7318440.1"/>
    </source>
</evidence>
<evidence type="ECO:0000259" key="1">
    <source>
        <dbReference type="Pfam" id="PF13619"/>
    </source>
</evidence>
<sequence length="115" mass="13130">MKAITADGESIECTSIEETEHGVRLYDEADELVGYVPYPNLLYVTRWRIPVSSSSIESVGYDDAEMTLEIAFEGDRVYRYLDVPRGVYEGILSASSKGRYFHDHVRGKFHYLRVA</sequence>
<dbReference type="Proteomes" id="UP001596547">
    <property type="component" value="Unassembled WGS sequence"/>
</dbReference>
<dbReference type="AlphaFoldDB" id="A0ABD6AE11"/>
<accession>A0ABD6AE11</accession>
<name>A0ABD6AE11_9EURY</name>
<comment type="caution">
    <text evidence="2">The sequence shown here is derived from an EMBL/GenBank/DDBJ whole genome shotgun (WGS) entry which is preliminary data.</text>
</comment>
<dbReference type="GeneID" id="79317380"/>
<gene>
    <name evidence="2" type="ORF">ACFQPE_16800</name>
</gene>
<keyword evidence="3" id="KW-1185">Reference proteome</keyword>
<evidence type="ECO:0000313" key="3">
    <source>
        <dbReference type="Proteomes" id="UP001596547"/>
    </source>
</evidence>